<evidence type="ECO:0000256" key="1">
    <source>
        <dbReference type="SAM" id="SignalP"/>
    </source>
</evidence>
<proteinExistence type="predicted"/>
<protein>
    <recommendedName>
        <fullName evidence="4">Lipoprotein</fullName>
    </recommendedName>
</protein>
<evidence type="ECO:0000313" key="3">
    <source>
        <dbReference type="Proteomes" id="UP000289437"/>
    </source>
</evidence>
<reference evidence="2 3" key="1">
    <citation type="submission" date="2018-11" db="EMBL/GenBank/DDBJ databases">
        <authorList>
            <person name="Mardanov A.V."/>
            <person name="Ravin N.V."/>
            <person name="Dedysh S.N."/>
        </authorList>
    </citation>
    <scope>NUCLEOTIDE SEQUENCE [LARGE SCALE GENOMIC DNA]</scope>
    <source>
        <strain evidence="2 3">AF10</strain>
    </source>
</reference>
<dbReference type="AlphaFoldDB" id="A0A4Q0SYT5"/>
<sequence length="224" mass="24263">MRVWVGFFLLLGLRVACGQSSTAKVSYSQDRPGLETPKYKITVAENGQASYHAELAAPKVAAGDDLPPMPSPVIDRSITFTDATTAKIFELARGADRFAIVCESKVKNIAKTGDKVLSYSGPDGQGECAYNFSEVKQVAALTDLFQAAATTIEIGRRLDFKRRFDRLGLDAEMISLGSMLEGHQACEVGMIAPSLRAIANDTELMQRVRLRAAKMLEEAGLTAQ</sequence>
<accession>A0A4Q0SYT5</accession>
<organism evidence="2 3">
    <name type="scientific">Granulicella sibirica</name>
    <dbReference type="NCBI Taxonomy" id="2479048"/>
    <lineage>
        <taxon>Bacteria</taxon>
        <taxon>Pseudomonadati</taxon>
        <taxon>Acidobacteriota</taxon>
        <taxon>Terriglobia</taxon>
        <taxon>Terriglobales</taxon>
        <taxon>Acidobacteriaceae</taxon>
        <taxon>Granulicella</taxon>
    </lineage>
</organism>
<dbReference type="EMBL" id="RDSM01000002">
    <property type="protein sequence ID" value="RXH56385.1"/>
    <property type="molecule type" value="Genomic_DNA"/>
</dbReference>
<dbReference type="Proteomes" id="UP000289437">
    <property type="component" value="Unassembled WGS sequence"/>
</dbReference>
<evidence type="ECO:0000313" key="2">
    <source>
        <dbReference type="EMBL" id="RXH56385.1"/>
    </source>
</evidence>
<keyword evidence="3" id="KW-1185">Reference proteome</keyword>
<evidence type="ECO:0008006" key="4">
    <source>
        <dbReference type="Google" id="ProtNLM"/>
    </source>
</evidence>
<gene>
    <name evidence="2" type="ORF">GRAN_3242</name>
</gene>
<feature type="chain" id="PRO_5020886360" description="Lipoprotein" evidence="1">
    <location>
        <begin position="19"/>
        <end position="224"/>
    </location>
</feature>
<reference evidence="3" key="2">
    <citation type="submission" date="2019-02" db="EMBL/GenBank/DDBJ databases">
        <title>Granulicella sibirica sp. nov., a psychrotolerant acidobacterium isolated from an organic soil layer in forested tundra, West Siberia.</title>
        <authorList>
            <person name="Oshkin I.Y."/>
            <person name="Kulichevskaya I.S."/>
            <person name="Rijpstra W.I.C."/>
            <person name="Sinninghe Damste J.S."/>
            <person name="Rakitin A.L."/>
            <person name="Ravin N.V."/>
            <person name="Dedysh S.N."/>
        </authorList>
    </citation>
    <scope>NUCLEOTIDE SEQUENCE [LARGE SCALE GENOMIC DNA]</scope>
    <source>
        <strain evidence="3">AF10</strain>
    </source>
</reference>
<keyword evidence="1" id="KW-0732">Signal</keyword>
<name>A0A4Q0SYT5_9BACT</name>
<dbReference type="RefSeq" id="WP_128913856.1">
    <property type="nucleotide sequence ID" value="NZ_RDSM01000002.1"/>
</dbReference>
<dbReference type="OrthoDB" id="116700at2"/>
<comment type="caution">
    <text evidence="2">The sequence shown here is derived from an EMBL/GenBank/DDBJ whole genome shotgun (WGS) entry which is preliminary data.</text>
</comment>
<feature type="signal peptide" evidence="1">
    <location>
        <begin position="1"/>
        <end position="18"/>
    </location>
</feature>